<proteinExistence type="predicted"/>
<dbReference type="GO" id="GO:0016747">
    <property type="term" value="F:acyltransferase activity, transferring groups other than amino-acyl groups"/>
    <property type="evidence" value="ECO:0007669"/>
    <property type="project" value="InterPro"/>
</dbReference>
<dbReference type="InterPro" id="IPR000182">
    <property type="entry name" value="GNAT_dom"/>
</dbReference>
<gene>
    <name evidence="2" type="ordered locus">Acid_6657</name>
</gene>
<dbReference type="STRING" id="234267.Acid_6657"/>
<dbReference type="InterPro" id="IPR016181">
    <property type="entry name" value="Acyl_CoA_acyltransferase"/>
</dbReference>
<name>Q01RZ1_SOLUE</name>
<dbReference type="CDD" id="cd04301">
    <property type="entry name" value="NAT_SF"/>
    <property type="match status" value="1"/>
</dbReference>
<feature type="domain" description="N-acetyltransferase" evidence="1">
    <location>
        <begin position="14"/>
        <end position="163"/>
    </location>
</feature>
<dbReference type="InParanoid" id="Q01RZ1"/>
<dbReference type="HOGENOM" id="CLU_013985_28_0_0"/>
<protein>
    <submittedName>
        <fullName evidence="2">GCN5-related N-acetyltransferase</fullName>
    </submittedName>
</protein>
<dbReference type="SUPFAM" id="SSF55729">
    <property type="entry name" value="Acyl-CoA N-acyltransferases (Nat)"/>
    <property type="match status" value="1"/>
</dbReference>
<dbReference type="KEGG" id="sus:Acid_6657"/>
<organism evidence="2">
    <name type="scientific">Solibacter usitatus (strain Ellin6076)</name>
    <dbReference type="NCBI Taxonomy" id="234267"/>
    <lineage>
        <taxon>Bacteria</taxon>
        <taxon>Pseudomonadati</taxon>
        <taxon>Acidobacteriota</taxon>
        <taxon>Terriglobia</taxon>
        <taxon>Bryobacterales</taxon>
        <taxon>Solibacteraceae</taxon>
        <taxon>Candidatus Solibacter</taxon>
    </lineage>
</organism>
<evidence type="ECO:0000313" key="2">
    <source>
        <dbReference type="EMBL" id="ABJ87579.1"/>
    </source>
</evidence>
<dbReference type="PROSITE" id="PS51186">
    <property type="entry name" value="GNAT"/>
    <property type="match status" value="1"/>
</dbReference>
<dbReference type="eggNOG" id="COG1670">
    <property type="taxonomic scope" value="Bacteria"/>
</dbReference>
<dbReference type="EMBL" id="CP000473">
    <property type="protein sequence ID" value="ABJ87579.1"/>
    <property type="molecule type" value="Genomic_DNA"/>
</dbReference>
<keyword evidence="2" id="KW-0808">Transferase</keyword>
<accession>Q01RZ1</accession>
<dbReference type="InterPro" id="IPR051531">
    <property type="entry name" value="N-acetyltransferase"/>
</dbReference>
<sequence>MGLLEYIPATRRILRHLSADPQDFAAEHGIHLHELSQSVAQHSLEFMRTFSLETPADWFGYLVVEAETQQMAGTCSFKGPPVDHALEIAYFTFPGFEGRGIGTAMAKFLLERAAQLPGVTAVIAHTSPEPGASTRILEKVGLQLLGPAEEDGIPVWLWKKDLGR</sequence>
<evidence type="ECO:0000259" key="1">
    <source>
        <dbReference type="PROSITE" id="PS51186"/>
    </source>
</evidence>
<dbReference type="Pfam" id="PF13302">
    <property type="entry name" value="Acetyltransf_3"/>
    <property type="match status" value="1"/>
</dbReference>
<dbReference type="PANTHER" id="PTHR43792">
    <property type="entry name" value="GNAT FAMILY, PUTATIVE (AFU_ORTHOLOGUE AFUA_3G00765)-RELATED-RELATED"/>
    <property type="match status" value="1"/>
</dbReference>
<dbReference type="PANTHER" id="PTHR43792:SF1">
    <property type="entry name" value="N-ACETYLTRANSFERASE DOMAIN-CONTAINING PROTEIN"/>
    <property type="match status" value="1"/>
</dbReference>
<dbReference type="AlphaFoldDB" id="Q01RZ1"/>
<dbReference type="OrthoDB" id="9798081at2"/>
<dbReference type="Gene3D" id="3.40.630.30">
    <property type="match status" value="1"/>
</dbReference>
<reference evidence="2" key="1">
    <citation type="submission" date="2006-10" db="EMBL/GenBank/DDBJ databases">
        <title>Complete sequence of Solibacter usitatus Ellin6076.</title>
        <authorList>
            <consortium name="US DOE Joint Genome Institute"/>
            <person name="Copeland A."/>
            <person name="Lucas S."/>
            <person name="Lapidus A."/>
            <person name="Barry K."/>
            <person name="Detter J.C."/>
            <person name="Glavina del Rio T."/>
            <person name="Hammon N."/>
            <person name="Israni S."/>
            <person name="Dalin E."/>
            <person name="Tice H."/>
            <person name="Pitluck S."/>
            <person name="Thompson L.S."/>
            <person name="Brettin T."/>
            <person name="Bruce D."/>
            <person name="Han C."/>
            <person name="Tapia R."/>
            <person name="Gilna P."/>
            <person name="Schmutz J."/>
            <person name="Larimer F."/>
            <person name="Land M."/>
            <person name="Hauser L."/>
            <person name="Kyrpides N."/>
            <person name="Mikhailova N."/>
            <person name="Janssen P.H."/>
            <person name="Kuske C.R."/>
            <person name="Richardson P."/>
        </authorList>
    </citation>
    <scope>NUCLEOTIDE SEQUENCE</scope>
    <source>
        <strain evidence="2">Ellin6076</strain>
    </source>
</reference>